<dbReference type="InterPro" id="IPR003034">
    <property type="entry name" value="SAP_dom"/>
</dbReference>
<dbReference type="Proteomes" id="UP000308014">
    <property type="component" value="Unassembled WGS sequence"/>
</dbReference>
<sequence length="576" mass="65622">MADYNSMRVVDLKELIIERDLPRTGNKAVLIKRLQDNDARTPLPPPSTSPESGSDMLRRFVHQENLRKLIPRLQRAMPAPTTLKSIKKDLKRGKCLEPSCCLCGSGTLLEATGALFGQHSMCMDGTCANLMECHKCRSVLEQPNEAYVRREQDSCVDASCGNLSRCFRCETCIRDAIVPTSLPEYLQGPYNPEIESGDKTEVKHMTAELRRCAHNRHLRKLLLKLRNEQPDSVEWSTIKQKLREGKCLGLVCSVCGTATLSEIMETLSDGPDVDCGGGLLAKCQDQNKCPTCRQALQDIDDSIVGSARQASDESRLNESPNVERYCVEEDCAGIESCGLCQYEKDYEDMKRDEEDREQEEYLRFKRRGQCDGPDPELPYGLGCRYLDCQRCGMMEANMGPRWRNDELRRRRVNNITTSLTKSSDGTMIGASRKRRFSNLGLEYPLSSRHPLGQRIRNEEKREELERKRAQLDHERPSWFGTPEDPLPDFWMGRPILPENEISILKISDSIPKHYLSQIEESVVMFAKDPQEKRLCTIIRRLEAELMSRDFWMQSLGFDANDGFGNFPEGYYTVTGT</sequence>
<dbReference type="EMBL" id="QZAJ01000233">
    <property type="protein sequence ID" value="THW13477.1"/>
    <property type="molecule type" value="Genomic_DNA"/>
</dbReference>
<evidence type="ECO:0000256" key="1">
    <source>
        <dbReference type="SAM" id="MobiDB-lite"/>
    </source>
</evidence>
<dbReference type="AlphaFoldDB" id="A0A4S8VMX8"/>
<name>A0A4S8VMX8_AURPU</name>
<protein>
    <recommendedName>
        <fullName evidence="2">SAP domain-containing protein</fullName>
    </recommendedName>
</protein>
<accession>A0A4S8VMX8</accession>
<dbReference type="SUPFAM" id="SSF68906">
    <property type="entry name" value="SAP domain"/>
    <property type="match status" value="1"/>
</dbReference>
<dbReference type="Pfam" id="PF02037">
    <property type="entry name" value="SAP"/>
    <property type="match status" value="1"/>
</dbReference>
<feature type="domain" description="SAP" evidence="2">
    <location>
        <begin position="4"/>
        <end position="38"/>
    </location>
</feature>
<feature type="region of interest" description="Disordered" evidence="1">
    <location>
        <begin position="35"/>
        <end position="55"/>
    </location>
</feature>
<evidence type="ECO:0000259" key="2">
    <source>
        <dbReference type="PROSITE" id="PS50800"/>
    </source>
</evidence>
<evidence type="ECO:0000313" key="3">
    <source>
        <dbReference type="EMBL" id="THW13477.1"/>
    </source>
</evidence>
<dbReference type="SMART" id="SM00513">
    <property type="entry name" value="SAP"/>
    <property type="match status" value="1"/>
</dbReference>
<reference evidence="3 4" key="1">
    <citation type="submission" date="2018-10" db="EMBL/GenBank/DDBJ databases">
        <title>Fifty Aureobasidium pullulans genomes reveal a recombining polyextremotolerant generalist.</title>
        <authorList>
            <person name="Gostincar C."/>
            <person name="Turk M."/>
            <person name="Zajc J."/>
            <person name="Gunde-Cimerman N."/>
        </authorList>
    </citation>
    <scope>NUCLEOTIDE SEQUENCE [LARGE SCALE GENOMIC DNA]</scope>
    <source>
        <strain evidence="3 4">EXF-11318</strain>
    </source>
</reference>
<gene>
    <name evidence="3" type="ORF">D6D24_06018</name>
</gene>
<proteinExistence type="predicted"/>
<evidence type="ECO:0000313" key="4">
    <source>
        <dbReference type="Proteomes" id="UP000308014"/>
    </source>
</evidence>
<dbReference type="InterPro" id="IPR036361">
    <property type="entry name" value="SAP_dom_sf"/>
</dbReference>
<dbReference type="Gene3D" id="1.10.720.30">
    <property type="entry name" value="SAP domain"/>
    <property type="match status" value="1"/>
</dbReference>
<organism evidence="3 4">
    <name type="scientific">Aureobasidium pullulans</name>
    <name type="common">Black yeast</name>
    <name type="synonym">Pullularia pullulans</name>
    <dbReference type="NCBI Taxonomy" id="5580"/>
    <lineage>
        <taxon>Eukaryota</taxon>
        <taxon>Fungi</taxon>
        <taxon>Dikarya</taxon>
        <taxon>Ascomycota</taxon>
        <taxon>Pezizomycotina</taxon>
        <taxon>Dothideomycetes</taxon>
        <taxon>Dothideomycetidae</taxon>
        <taxon>Dothideales</taxon>
        <taxon>Saccotheciaceae</taxon>
        <taxon>Aureobasidium</taxon>
    </lineage>
</organism>
<dbReference type="PROSITE" id="PS50800">
    <property type="entry name" value="SAP"/>
    <property type="match status" value="1"/>
</dbReference>
<comment type="caution">
    <text evidence="3">The sequence shown here is derived from an EMBL/GenBank/DDBJ whole genome shotgun (WGS) entry which is preliminary data.</text>
</comment>